<proteinExistence type="predicted"/>
<organism evidence="5 6">
    <name type="scientific">Cohnella lupini</name>
    <dbReference type="NCBI Taxonomy" id="1294267"/>
    <lineage>
        <taxon>Bacteria</taxon>
        <taxon>Bacillati</taxon>
        <taxon>Bacillota</taxon>
        <taxon>Bacilli</taxon>
        <taxon>Bacillales</taxon>
        <taxon>Paenibacillaceae</taxon>
        <taxon>Cohnella</taxon>
    </lineage>
</organism>
<evidence type="ECO:0000256" key="3">
    <source>
        <dbReference type="SAM" id="Phobius"/>
    </source>
</evidence>
<dbReference type="PANTHER" id="PTHR47245">
    <property type="entry name" value="PEPTIDYLPROLYL ISOMERASE"/>
    <property type="match status" value="1"/>
</dbReference>
<keyword evidence="3" id="KW-1133">Transmembrane helix</keyword>
<dbReference type="OrthoDB" id="14196at2"/>
<evidence type="ECO:0000313" key="6">
    <source>
        <dbReference type="Proteomes" id="UP000256869"/>
    </source>
</evidence>
<feature type="compositionally biased region" description="Low complexity" evidence="2">
    <location>
        <begin position="376"/>
        <end position="393"/>
    </location>
</feature>
<gene>
    <name evidence="5" type="ORF">DFP95_10559</name>
</gene>
<keyword evidence="3" id="KW-0812">Transmembrane</keyword>
<dbReference type="EMBL" id="QRDY01000005">
    <property type="protein sequence ID" value="RED61631.1"/>
    <property type="molecule type" value="Genomic_DNA"/>
</dbReference>
<feature type="region of interest" description="Disordered" evidence="2">
    <location>
        <begin position="369"/>
        <end position="393"/>
    </location>
</feature>
<feature type="compositionally biased region" description="Basic and acidic residues" evidence="2">
    <location>
        <begin position="1"/>
        <end position="11"/>
    </location>
</feature>
<keyword evidence="3" id="KW-0472">Membrane</keyword>
<comment type="caution">
    <text evidence="5">The sequence shown here is derived from an EMBL/GenBank/DDBJ whole genome shotgun (WGS) entry which is preliminary data.</text>
</comment>
<feature type="domain" description="PpiC" evidence="4">
    <location>
        <begin position="234"/>
        <end position="324"/>
    </location>
</feature>
<dbReference type="InterPro" id="IPR046357">
    <property type="entry name" value="PPIase_dom_sf"/>
</dbReference>
<dbReference type="InterPro" id="IPR027304">
    <property type="entry name" value="Trigger_fact/SurA_dom_sf"/>
</dbReference>
<evidence type="ECO:0000256" key="1">
    <source>
        <dbReference type="PROSITE-ProRule" id="PRU00278"/>
    </source>
</evidence>
<dbReference type="PANTHER" id="PTHR47245:SF2">
    <property type="entry name" value="PEPTIDYL-PROLYL CIS-TRANS ISOMERASE HP_0175-RELATED"/>
    <property type="match status" value="1"/>
</dbReference>
<keyword evidence="6" id="KW-1185">Reference proteome</keyword>
<dbReference type="Gene3D" id="3.10.50.40">
    <property type="match status" value="1"/>
</dbReference>
<protein>
    <submittedName>
        <fullName evidence="5">Foldase protein PrsA</fullName>
    </submittedName>
</protein>
<evidence type="ECO:0000313" key="5">
    <source>
        <dbReference type="EMBL" id="RED61631.1"/>
    </source>
</evidence>
<reference evidence="5 6" key="1">
    <citation type="submission" date="2018-07" db="EMBL/GenBank/DDBJ databases">
        <title>Genomic Encyclopedia of Type Strains, Phase III (KMG-III): the genomes of soil and plant-associated and newly described type strains.</title>
        <authorList>
            <person name="Whitman W."/>
        </authorList>
    </citation>
    <scope>NUCLEOTIDE SEQUENCE [LARGE SCALE GENOMIC DNA]</scope>
    <source>
        <strain evidence="5 6">CECT 8236</strain>
    </source>
</reference>
<accession>A0A3D9IIW1</accession>
<sequence>MSERNENELNDKNGVTNQEIENELEKEVVVDHEQEGIELEKNEGTIVEDVPGQAVTSVTPTAPAAPEKKASANFVPWVITVIAVAALVFVLVRNPSGGNMNEVVGKMDGITIKKSDLYDSVVKQMGDEQLTALVDSTAEQQLIDTESEKAGVVVTDADVQLEIKALMKQYGMATDADLEAALQQSGMTLADFKEKQVKPQLKYKKLFEKQHPASEDDLKAYFEKNKETTFATTPKEVRASHILLPTKEEAEAVLAELKAGKDFATLAKEKSQDPGSKDKGGDLDFFKPGMMNEGFETAAFALAKGEMSGVVEAESGFHIIKVTDIKPAVVPAYDEVKDLVSSTYFSEKFATEGQAWIEKMKTDRNYENLLVKEPEPAASATPPASPEASPAAQ</sequence>
<dbReference type="Pfam" id="PF13616">
    <property type="entry name" value="Rotamase_3"/>
    <property type="match status" value="1"/>
</dbReference>
<dbReference type="InterPro" id="IPR050245">
    <property type="entry name" value="PrsA_foldase"/>
</dbReference>
<dbReference type="Proteomes" id="UP000256869">
    <property type="component" value="Unassembled WGS sequence"/>
</dbReference>
<name>A0A3D9IIW1_9BACL</name>
<dbReference type="GO" id="GO:0003755">
    <property type="term" value="F:peptidyl-prolyl cis-trans isomerase activity"/>
    <property type="evidence" value="ECO:0007669"/>
    <property type="project" value="UniProtKB-KW"/>
</dbReference>
<dbReference type="PROSITE" id="PS50198">
    <property type="entry name" value="PPIC_PPIASE_2"/>
    <property type="match status" value="1"/>
</dbReference>
<keyword evidence="1" id="KW-0697">Rotamase</keyword>
<dbReference type="RefSeq" id="WP_115992671.1">
    <property type="nucleotide sequence ID" value="NZ_QRDY01000005.1"/>
</dbReference>
<evidence type="ECO:0000256" key="2">
    <source>
        <dbReference type="SAM" id="MobiDB-lite"/>
    </source>
</evidence>
<dbReference type="AlphaFoldDB" id="A0A3D9IIW1"/>
<feature type="region of interest" description="Disordered" evidence="2">
    <location>
        <begin position="1"/>
        <end position="21"/>
    </location>
</feature>
<evidence type="ECO:0000259" key="4">
    <source>
        <dbReference type="PROSITE" id="PS50198"/>
    </source>
</evidence>
<dbReference type="SUPFAM" id="SSF109998">
    <property type="entry name" value="Triger factor/SurA peptide-binding domain-like"/>
    <property type="match status" value="1"/>
</dbReference>
<dbReference type="Gene3D" id="1.10.4030.10">
    <property type="entry name" value="Porin chaperone SurA, peptide-binding domain"/>
    <property type="match status" value="1"/>
</dbReference>
<keyword evidence="1" id="KW-0413">Isomerase</keyword>
<dbReference type="SUPFAM" id="SSF54534">
    <property type="entry name" value="FKBP-like"/>
    <property type="match status" value="1"/>
</dbReference>
<dbReference type="InterPro" id="IPR000297">
    <property type="entry name" value="PPIase_PpiC"/>
</dbReference>
<feature type="transmembrane region" description="Helical" evidence="3">
    <location>
        <begin position="74"/>
        <end position="92"/>
    </location>
</feature>